<dbReference type="EMBL" id="DTKJ01000056">
    <property type="protein sequence ID" value="HGZ12184.1"/>
    <property type="molecule type" value="Genomic_DNA"/>
</dbReference>
<reference evidence="8" key="1">
    <citation type="journal article" date="2020" name="mSystems">
        <title>Genome- and Community-Level Interaction Insights into Carbon Utilization and Element Cycling Functions of Hydrothermarchaeota in Hydrothermal Sediment.</title>
        <authorList>
            <person name="Zhou Z."/>
            <person name="Liu Y."/>
            <person name="Xu W."/>
            <person name="Pan J."/>
            <person name="Luo Z.H."/>
            <person name="Li M."/>
        </authorList>
    </citation>
    <scope>NUCLEOTIDE SEQUENCE [LARGE SCALE GENOMIC DNA]</scope>
    <source>
        <strain evidence="8">SpSt-853</strain>
    </source>
</reference>
<feature type="domain" description="RmlD-like substrate binding" evidence="7">
    <location>
        <begin position="1"/>
        <end position="282"/>
    </location>
</feature>
<evidence type="ECO:0000313" key="8">
    <source>
        <dbReference type="EMBL" id="HGZ12184.1"/>
    </source>
</evidence>
<dbReference type="SUPFAM" id="SSF51735">
    <property type="entry name" value="NAD(P)-binding Rossmann-fold domains"/>
    <property type="match status" value="1"/>
</dbReference>
<accession>A0A7C5ETY3</accession>
<gene>
    <name evidence="8" type="primary">rfbD</name>
    <name evidence="8" type="ORF">ENW48_08195</name>
</gene>
<dbReference type="CDD" id="cd05254">
    <property type="entry name" value="dTDP_HR_like_SDR_e"/>
    <property type="match status" value="1"/>
</dbReference>
<dbReference type="Pfam" id="PF04321">
    <property type="entry name" value="RmlD_sub_bind"/>
    <property type="match status" value="1"/>
</dbReference>
<protein>
    <recommendedName>
        <fullName evidence="4 6">dTDP-4-dehydrorhamnose reductase</fullName>
        <ecNumber evidence="3 6">1.1.1.133</ecNumber>
    </recommendedName>
</protein>
<keyword evidence="6" id="KW-0521">NADP</keyword>
<comment type="function">
    <text evidence="6">Catalyzes the reduction of dTDP-6-deoxy-L-lyxo-4-hexulose to yield dTDP-L-rhamnose.</text>
</comment>
<evidence type="ECO:0000259" key="7">
    <source>
        <dbReference type="Pfam" id="PF04321"/>
    </source>
</evidence>
<comment type="caution">
    <text evidence="8">The sequence shown here is derived from an EMBL/GenBank/DDBJ whole genome shotgun (WGS) entry which is preliminary data.</text>
</comment>
<dbReference type="InterPro" id="IPR005913">
    <property type="entry name" value="dTDP_dehydrorham_reduct"/>
</dbReference>
<dbReference type="Gene3D" id="3.40.50.720">
    <property type="entry name" value="NAD(P)-binding Rossmann-like Domain"/>
    <property type="match status" value="1"/>
</dbReference>
<keyword evidence="6 8" id="KW-0560">Oxidoreductase</keyword>
<evidence type="ECO:0000256" key="4">
    <source>
        <dbReference type="ARBA" id="ARBA00017099"/>
    </source>
</evidence>
<comment type="catalytic activity">
    <reaction evidence="5">
        <text>dTDP-beta-L-rhamnose + NADP(+) = dTDP-4-dehydro-beta-L-rhamnose + NADPH + H(+)</text>
        <dbReference type="Rhea" id="RHEA:21796"/>
        <dbReference type="ChEBI" id="CHEBI:15378"/>
        <dbReference type="ChEBI" id="CHEBI:57510"/>
        <dbReference type="ChEBI" id="CHEBI:57783"/>
        <dbReference type="ChEBI" id="CHEBI:58349"/>
        <dbReference type="ChEBI" id="CHEBI:62830"/>
        <dbReference type="EC" id="1.1.1.133"/>
    </reaction>
</comment>
<dbReference type="UniPathway" id="UPA00124"/>
<dbReference type="AlphaFoldDB" id="A0A7C5ETY3"/>
<evidence type="ECO:0000256" key="6">
    <source>
        <dbReference type="RuleBase" id="RU364082"/>
    </source>
</evidence>
<dbReference type="EC" id="1.1.1.133" evidence="3 6"/>
<evidence type="ECO:0000256" key="3">
    <source>
        <dbReference type="ARBA" id="ARBA00012929"/>
    </source>
</evidence>
<evidence type="ECO:0000256" key="5">
    <source>
        <dbReference type="ARBA" id="ARBA00048200"/>
    </source>
</evidence>
<organism evidence="8">
    <name type="scientific">Desulfobacca acetoxidans</name>
    <dbReference type="NCBI Taxonomy" id="60893"/>
    <lineage>
        <taxon>Bacteria</taxon>
        <taxon>Pseudomonadati</taxon>
        <taxon>Thermodesulfobacteriota</taxon>
        <taxon>Desulfobaccia</taxon>
        <taxon>Desulfobaccales</taxon>
        <taxon>Desulfobaccaceae</taxon>
        <taxon>Desulfobacca</taxon>
    </lineage>
</organism>
<dbReference type="GO" id="GO:0008831">
    <property type="term" value="F:dTDP-4-dehydrorhamnose reductase activity"/>
    <property type="evidence" value="ECO:0007669"/>
    <property type="project" value="UniProtKB-EC"/>
</dbReference>
<comment type="pathway">
    <text evidence="1 6">Carbohydrate biosynthesis; dTDP-L-rhamnose biosynthesis.</text>
</comment>
<evidence type="ECO:0000256" key="2">
    <source>
        <dbReference type="ARBA" id="ARBA00010944"/>
    </source>
</evidence>
<comment type="similarity">
    <text evidence="2 6">Belongs to the dTDP-4-dehydrorhamnose reductase family.</text>
</comment>
<name>A0A7C5ETY3_9BACT</name>
<evidence type="ECO:0000256" key="1">
    <source>
        <dbReference type="ARBA" id="ARBA00004781"/>
    </source>
</evidence>
<proteinExistence type="inferred from homology"/>
<dbReference type="PANTHER" id="PTHR10491">
    <property type="entry name" value="DTDP-4-DEHYDRORHAMNOSE REDUCTASE"/>
    <property type="match status" value="1"/>
</dbReference>
<dbReference type="GO" id="GO:0019305">
    <property type="term" value="P:dTDP-rhamnose biosynthetic process"/>
    <property type="evidence" value="ECO:0007669"/>
    <property type="project" value="UniProtKB-UniPathway"/>
</dbReference>
<dbReference type="GO" id="GO:0005829">
    <property type="term" value="C:cytosol"/>
    <property type="evidence" value="ECO:0007669"/>
    <property type="project" value="TreeGrafter"/>
</dbReference>
<dbReference type="InterPro" id="IPR036291">
    <property type="entry name" value="NAD(P)-bd_dom_sf"/>
</dbReference>
<dbReference type="NCBIfam" id="TIGR01214">
    <property type="entry name" value="rmlD"/>
    <property type="match status" value="1"/>
</dbReference>
<dbReference type="InterPro" id="IPR029903">
    <property type="entry name" value="RmlD-like-bd"/>
</dbReference>
<dbReference type="Gene3D" id="3.90.25.10">
    <property type="entry name" value="UDP-galactose 4-epimerase, domain 1"/>
    <property type="match status" value="1"/>
</dbReference>
<sequence length="304" mass="33433">MKILLTGGGGLLGRECLVVLSDSHEIWAPGRKDLDITSSSQVEGAVSVFRPQVILNCAAFSHVDRCETEREEAYRTNVLGPRNLARAAARRGCLLVHISTDYVFDGQKPPPMPYLEGDAPAPLSYYGQTKLEGERAVQEEAPRHLIVRTAWLYGKGGQNFLKLILRLALDPEVPEIRVVADQFGSPTWSYRLAHQLARLLAAGAEGLFHASAEGYCTRYEQAVIFLSQLGVVKKVKPCPSRDFPAPAPRPLNSILENGRLKAAGLNLMRPWQEDLAAFVAAFRADLLREARPPETKRKGGGPSR</sequence>
<dbReference type="PANTHER" id="PTHR10491:SF4">
    <property type="entry name" value="METHIONINE ADENOSYLTRANSFERASE 2 SUBUNIT BETA"/>
    <property type="match status" value="1"/>
</dbReference>